<dbReference type="GO" id="GO:0004601">
    <property type="term" value="F:peroxidase activity"/>
    <property type="evidence" value="ECO:0007669"/>
    <property type="project" value="UniProtKB-KW"/>
</dbReference>
<evidence type="ECO:0000313" key="2">
    <source>
        <dbReference type="EMBL" id="ULP45527.1"/>
    </source>
</evidence>
<name>A0A0E3WEF1_MYCLN</name>
<keyword evidence="1" id="KW-0575">Peroxidase</keyword>
<proteinExistence type="predicted"/>
<dbReference type="OrthoDB" id="2962349at2"/>
<gene>
    <name evidence="1" type="ORF">BN1232_06364</name>
    <name evidence="2" type="ORF">MJO58_27675</name>
</gene>
<dbReference type="Proteomes" id="UP001055171">
    <property type="component" value="Plasmid unnamed1"/>
</dbReference>
<dbReference type="EMBL" id="CP092424">
    <property type="protein sequence ID" value="ULP45527.1"/>
    <property type="molecule type" value="Genomic_DNA"/>
</dbReference>
<dbReference type="STRING" id="141349.BN1232_06364"/>
<reference evidence="1 3" key="1">
    <citation type="submission" date="2015-03" db="EMBL/GenBank/DDBJ databases">
        <authorList>
            <person name="Urmite Genomes"/>
        </authorList>
    </citation>
    <scope>NUCLEOTIDE SEQUENCE [LARGE SCALE GENOMIC DNA]</scope>
    <source>
        <strain evidence="1 3">CSUR P1491</strain>
    </source>
</reference>
<dbReference type="AlphaFoldDB" id="A0A0E3WEF1"/>
<keyword evidence="4" id="KW-1185">Reference proteome</keyword>
<organism evidence="1 3">
    <name type="scientific">Mycobacterium lentiflavum</name>
    <dbReference type="NCBI Taxonomy" id="141349"/>
    <lineage>
        <taxon>Bacteria</taxon>
        <taxon>Bacillati</taxon>
        <taxon>Actinomycetota</taxon>
        <taxon>Actinomycetes</taxon>
        <taxon>Mycobacteriales</taxon>
        <taxon>Mycobacteriaceae</taxon>
        <taxon>Mycobacterium</taxon>
        <taxon>Mycobacterium simiae complex</taxon>
    </lineage>
</organism>
<protein>
    <submittedName>
        <fullName evidence="1">Heme peroxidase superfamily protein</fullName>
    </submittedName>
</protein>
<geneLocation type="plasmid" evidence="2 4">
    <name>unnamed1</name>
</geneLocation>
<evidence type="ECO:0000313" key="4">
    <source>
        <dbReference type="Proteomes" id="UP001055171"/>
    </source>
</evidence>
<keyword evidence="2" id="KW-0614">Plasmid</keyword>
<dbReference type="RefSeq" id="WP_061559525.1">
    <property type="nucleotide sequence ID" value="NZ_CP092424.2"/>
</dbReference>
<evidence type="ECO:0000313" key="3">
    <source>
        <dbReference type="Proteomes" id="UP000199251"/>
    </source>
</evidence>
<keyword evidence="1" id="KW-0560">Oxidoreductase</keyword>
<evidence type="ECO:0000313" key="1">
    <source>
        <dbReference type="EMBL" id="CQD24759.1"/>
    </source>
</evidence>
<sequence>MVTDFRAQELEQLVAVCKQDLGSSADWIAPPGYPNSLALCIIDAVFSINATYGGVANVITQYRRHRAEQNGDADTDGVIELLGTFEWSNGP</sequence>
<dbReference type="Proteomes" id="UP000199251">
    <property type="component" value="Unassembled WGS sequence"/>
</dbReference>
<dbReference type="EMBL" id="CTEE01000003">
    <property type="protein sequence ID" value="CQD24759.1"/>
    <property type="molecule type" value="Genomic_DNA"/>
</dbReference>
<reference evidence="2" key="2">
    <citation type="submission" date="2022-08" db="EMBL/GenBank/DDBJ databases">
        <title>Complete genome sequence of 14 non-tuberculosis mycobacteria type-strains.</title>
        <authorList>
            <person name="Igarashi Y."/>
            <person name="Osugi A."/>
            <person name="Mitarai S."/>
        </authorList>
    </citation>
    <scope>NUCLEOTIDE SEQUENCE</scope>
    <source>
        <strain evidence="2">ATCC 51985</strain>
        <plasmid evidence="2">unnamed1</plasmid>
    </source>
</reference>
<accession>A0A0E3WEF1</accession>